<proteinExistence type="predicted"/>
<comment type="caution">
    <text evidence="1">The sequence shown here is derived from an EMBL/GenBank/DDBJ whole genome shotgun (WGS) entry which is preliminary data.</text>
</comment>
<protein>
    <submittedName>
        <fullName evidence="1">Uncharacterized protein</fullName>
    </submittedName>
</protein>
<dbReference type="AlphaFoldDB" id="K1S0N9"/>
<gene>
    <name evidence="1" type="ORF">LEA_17524</name>
</gene>
<sequence length="231" mass="24631">MTNVKKFTAKVTALLLALSLALLSVPQVSFTVFADDDLGSVRVIVENTTFTEAVSGGEAPAWTGTKVDKWVSLDKTSSAMTCIKDAIESSGFTQLGADDGYISEIAGLAAFDGGSMSGWMGTLNDWFTNEGLTAYTVANGKLASGDEIRMQYTVDWGADLGNDWSGTDTSLKAISSDYGTLSPEFSAKTYNYTLTVPFGTKSINFRPTALNKKFKTVSKIGDKTLSLTKPT</sequence>
<name>K1S0N9_9ZZZZ</name>
<organism evidence="1">
    <name type="scientific">human gut metagenome</name>
    <dbReference type="NCBI Taxonomy" id="408170"/>
    <lineage>
        <taxon>unclassified sequences</taxon>
        <taxon>metagenomes</taxon>
        <taxon>organismal metagenomes</taxon>
    </lineage>
</organism>
<evidence type="ECO:0000313" key="1">
    <source>
        <dbReference type="EMBL" id="EKC51193.1"/>
    </source>
</evidence>
<accession>K1S0N9</accession>
<feature type="non-terminal residue" evidence="1">
    <location>
        <position position="231"/>
    </location>
</feature>
<dbReference type="EMBL" id="AJWY01011999">
    <property type="protein sequence ID" value="EKC51193.1"/>
    <property type="molecule type" value="Genomic_DNA"/>
</dbReference>
<reference evidence="1" key="1">
    <citation type="journal article" date="2013" name="Environ. Microbiol.">
        <title>Microbiota from the distal guts of lean and obese adolescents exhibit partial functional redundancy besides clear differences in community structure.</title>
        <authorList>
            <person name="Ferrer M."/>
            <person name="Ruiz A."/>
            <person name="Lanza F."/>
            <person name="Haange S.B."/>
            <person name="Oberbach A."/>
            <person name="Till H."/>
            <person name="Bargiela R."/>
            <person name="Campoy C."/>
            <person name="Segura M.T."/>
            <person name="Richter M."/>
            <person name="von Bergen M."/>
            <person name="Seifert J."/>
            <person name="Suarez A."/>
        </authorList>
    </citation>
    <scope>NUCLEOTIDE SEQUENCE</scope>
</reference>